<feature type="domain" description="PH" evidence="10">
    <location>
        <begin position="72"/>
        <end position="177"/>
    </location>
</feature>
<feature type="domain" description="SH3" evidence="9">
    <location>
        <begin position="305"/>
        <end position="366"/>
    </location>
</feature>
<dbReference type="GO" id="GO:0005737">
    <property type="term" value="C:cytoplasm"/>
    <property type="evidence" value="ECO:0007669"/>
    <property type="project" value="UniProtKB-SubCell"/>
</dbReference>
<dbReference type="PRINTS" id="PR00452">
    <property type="entry name" value="SH3DOMAIN"/>
</dbReference>
<dbReference type="Pfam" id="PF00169">
    <property type="entry name" value="PH"/>
    <property type="match status" value="1"/>
</dbReference>
<feature type="signal peptide" evidence="8">
    <location>
        <begin position="1"/>
        <end position="23"/>
    </location>
</feature>
<keyword evidence="3 6" id="KW-0728">SH3 domain</keyword>
<evidence type="ECO:0000259" key="10">
    <source>
        <dbReference type="PROSITE" id="PS50003"/>
    </source>
</evidence>
<dbReference type="SMART" id="SM00233">
    <property type="entry name" value="PH"/>
    <property type="match status" value="1"/>
</dbReference>
<dbReference type="OrthoDB" id="243840at2759"/>
<dbReference type="InterPro" id="IPR037781">
    <property type="entry name" value="SKAP_fam"/>
</dbReference>
<sequence>LSSLYYHLKLCCILCCFIKYSWSSVSILGSSVGLSDDSRDESAFTGGSTNTEEDEVGYSDSIPFIAATDIVNATKTGFLEKKRRKENVLLFKSYQKRWCVLKDNILYYYDKSSDKRQLGAFILKDYEVRTNPNVVKEASKKELSFELVSPGKRSYLFVAPSKEELADWKSSIENAALNMMTSSMMDDQDGESIYEEFDEILPLNGRPSIAEEVYDDNLNCLPDDVELTSSKKAELPPIPGSPKHLLLKSNASPPPPALPERNPPTVRPTEPAATDDGLIGEVYDDIGTDVQKFLRSTKVEIKPDDYENIYYSLWDCVADDSTELAFKEGDLIRILNKEYDKQSWWIGMLDGQIGLVPKTFLTNAYELVA</sequence>
<dbReference type="Gene3D" id="2.30.30.40">
    <property type="entry name" value="SH3 Domains"/>
    <property type="match status" value="1"/>
</dbReference>
<protein>
    <recommendedName>
        <fullName evidence="12">Src kinase-associated phosphoprotein 2</fullName>
    </recommendedName>
</protein>
<dbReference type="InterPro" id="IPR001849">
    <property type="entry name" value="PH_domain"/>
</dbReference>
<dbReference type="PROSITE" id="PS50003">
    <property type="entry name" value="PH_DOMAIN"/>
    <property type="match status" value="1"/>
</dbReference>
<dbReference type="InterPro" id="IPR001452">
    <property type="entry name" value="SH3_domain"/>
</dbReference>
<keyword evidence="4" id="KW-0963">Cytoplasm</keyword>
<dbReference type="AlphaFoldDB" id="A0A0L8H8S7"/>
<dbReference type="SMART" id="SM00326">
    <property type="entry name" value="SH3"/>
    <property type="match status" value="1"/>
</dbReference>
<comment type="subcellular location">
    <subcellularLocation>
        <location evidence="1">Cytoplasm</location>
    </subcellularLocation>
</comment>
<evidence type="ECO:0000256" key="4">
    <source>
        <dbReference type="ARBA" id="ARBA00022490"/>
    </source>
</evidence>
<evidence type="ECO:0000256" key="2">
    <source>
        <dbReference type="ARBA" id="ARBA00005864"/>
    </source>
</evidence>
<dbReference type="SUPFAM" id="SSF50729">
    <property type="entry name" value="PH domain-like"/>
    <property type="match status" value="1"/>
</dbReference>
<evidence type="ECO:0000256" key="8">
    <source>
        <dbReference type="SAM" id="SignalP"/>
    </source>
</evidence>
<reference evidence="11" key="1">
    <citation type="submission" date="2015-07" db="EMBL/GenBank/DDBJ databases">
        <title>MeaNS - Measles Nucleotide Surveillance Program.</title>
        <authorList>
            <person name="Tran T."/>
            <person name="Druce J."/>
        </authorList>
    </citation>
    <scope>NUCLEOTIDE SEQUENCE</scope>
    <source>
        <strain evidence="11">UCB-OBI-ISO-001</strain>
        <tissue evidence="11">Gonad</tissue>
    </source>
</reference>
<dbReference type="SUPFAM" id="SSF50044">
    <property type="entry name" value="SH3-domain"/>
    <property type="match status" value="1"/>
</dbReference>
<organism evidence="11">
    <name type="scientific">Octopus bimaculoides</name>
    <name type="common">California two-spotted octopus</name>
    <dbReference type="NCBI Taxonomy" id="37653"/>
    <lineage>
        <taxon>Eukaryota</taxon>
        <taxon>Metazoa</taxon>
        <taxon>Spiralia</taxon>
        <taxon>Lophotrochozoa</taxon>
        <taxon>Mollusca</taxon>
        <taxon>Cephalopoda</taxon>
        <taxon>Coleoidea</taxon>
        <taxon>Octopodiformes</taxon>
        <taxon>Octopoda</taxon>
        <taxon>Incirrata</taxon>
        <taxon>Octopodidae</taxon>
        <taxon>Octopus</taxon>
    </lineage>
</organism>
<evidence type="ECO:0000313" key="11">
    <source>
        <dbReference type="EMBL" id="KOF85676.1"/>
    </source>
</evidence>
<feature type="region of interest" description="Disordered" evidence="7">
    <location>
        <begin position="32"/>
        <end position="55"/>
    </location>
</feature>
<feature type="region of interest" description="Disordered" evidence="7">
    <location>
        <begin position="232"/>
        <end position="276"/>
    </location>
</feature>
<dbReference type="InterPro" id="IPR036028">
    <property type="entry name" value="SH3-like_dom_sf"/>
</dbReference>
<dbReference type="Pfam" id="PF07653">
    <property type="entry name" value="SH3_2"/>
    <property type="match status" value="1"/>
</dbReference>
<evidence type="ECO:0008006" key="12">
    <source>
        <dbReference type="Google" id="ProtNLM"/>
    </source>
</evidence>
<evidence type="ECO:0000256" key="5">
    <source>
        <dbReference type="ARBA" id="ARBA00022553"/>
    </source>
</evidence>
<dbReference type="STRING" id="37653.A0A0L8H8S7"/>
<gene>
    <name evidence="11" type="ORF">OCBIM_22019974mg</name>
</gene>
<evidence type="ECO:0000256" key="1">
    <source>
        <dbReference type="ARBA" id="ARBA00004496"/>
    </source>
</evidence>
<feature type="non-terminal residue" evidence="11">
    <location>
        <position position="1"/>
    </location>
</feature>
<feature type="chain" id="PRO_5005583536" description="Src kinase-associated phosphoprotein 2" evidence="8">
    <location>
        <begin position="24"/>
        <end position="369"/>
    </location>
</feature>
<evidence type="ECO:0000256" key="6">
    <source>
        <dbReference type="PROSITE-ProRule" id="PRU00192"/>
    </source>
</evidence>
<dbReference type="InterPro" id="IPR011993">
    <property type="entry name" value="PH-like_dom_sf"/>
</dbReference>
<comment type="similarity">
    <text evidence="2">Belongs to the SKAP family.</text>
</comment>
<evidence type="ECO:0000259" key="9">
    <source>
        <dbReference type="PROSITE" id="PS50002"/>
    </source>
</evidence>
<keyword evidence="5" id="KW-0597">Phosphoprotein</keyword>
<dbReference type="Gene3D" id="2.30.29.30">
    <property type="entry name" value="Pleckstrin-homology domain (PH domain)/Phosphotyrosine-binding domain (PTB)"/>
    <property type="match status" value="1"/>
</dbReference>
<dbReference type="EMBL" id="KQ418839">
    <property type="protein sequence ID" value="KOF85676.1"/>
    <property type="molecule type" value="Genomic_DNA"/>
</dbReference>
<keyword evidence="8" id="KW-0732">Signal</keyword>
<evidence type="ECO:0000256" key="3">
    <source>
        <dbReference type="ARBA" id="ARBA00022443"/>
    </source>
</evidence>
<name>A0A0L8H8S7_OCTBM</name>
<accession>A0A0L8H8S7</accession>
<dbReference type="PANTHER" id="PTHR15129">
    <property type="entry name" value="SRC-ASSOCIATED ADAPTOR PROTEIN"/>
    <property type="match status" value="1"/>
</dbReference>
<dbReference type="PROSITE" id="PS50002">
    <property type="entry name" value="SH3"/>
    <property type="match status" value="1"/>
</dbReference>
<dbReference type="GO" id="GO:0005886">
    <property type="term" value="C:plasma membrane"/>
    <property type="evidence" value="ECO:0007669"/>
    <property type="project" value="TreeGrafter"/>
</dbReference>
<proteinExistence type="inferred from homology"/>
<feature type="compositionally biased region" description="Pro residues" evidence="7">
    <location>
        <begin position="252"/>
        <end position="266"/>
    </location>
</feature>
<dbReference type="PANTHER" id="PTHR15129:SF0">
    <property type="entry name" value="SH3 DOMAIN-CONTAINING PROTEIN"/>
    <property type="match status" value="1"/>
</dbReference>
<evidence type="ECO:0000256" key="7">
    <source>
        <dbReference type="SAM" id="MobiDB-lite"/>
    </source>
</evidence>